<feature type="compositionally biased region" description="Polar residues" evidence="1">
    <location>
        <begin position="827"/>
        <end position="846"/>
    </location>
</feature>
<dbReference type="Gramene" id="Psat05G0457300-T1">
    <property type="protein sequence ID" value="KAI5408784.1"/>
    <property type="gene ID" value="KIW84_054573"/>
</dbReference>
<reference evidence="3 4" key="1">
    <citation type="journal article" date="2022" name="Nat. Genet.">
        <title>Improved pea reference genome and pan-genome highlight genomic features and evolutionary characteristics.</title>
        <authorList>
            <person name="Yang T."/>
            <person name="Liu R."/>
            <person name="Luo Y."/>
            <person name="Hu S."/>
            <person name="Wang D."/>
            <person name="Wang C."/>
            <person name="Pandey M.K."/>
            <person name="Ge S."/>
            <person name="Xu Q."/>
            <person name="Li N."/>
            <person name="Li G."/>
            <person name="Huang Y."/>
            <person name="Saxena R.K."/>
            <person name="Ji Y."/>
            <person name="Li M."/>
            <person name="Yan X."/>
            <person name="He Y."/>
            <person name="Liu Y."/>
            <person name="Wang X."/>
            <person name="Xiang C."/>
            <person name="Varshney R.K."/>
            <person name="Ding H."/>
            <person name="Gao S."/>
            <person name="Zong X."/>
        </authorList>
    </citation>
    <scope>NUCLEOTIDE SEQUENCE [LARGE SCALE GENOMIC DNA]</scope>
    <source>
        <strain evidence="3 4">cv. Zhongwan 6</strain>
    </source>
</reference>
<evidence type="ECO:0000256" key="2">
    <source>
        <dbReference type="SAM" id="Phobius"/>
    </source>
</evidence>
<feature type="region of interest" description="Disordered" evidence="1">
    <location>
        <begin position="540"/>
        <end position="646"/>
    </location>
</feature>
<comment type="caution">
    <text evidence="3">The sequence shown here is derived from an EMBL/GenBank/DDBJ whole genome shotgun (WGS) entry which is preliminary data.</text>
</comment>
<protein>
    <recommendedName>
        <fullName evidence="5">Transmembrane protein</fullName>
    </recommendedName>
</protein>
<feature type="compositionally biased region" description="Basic and acidic residues" evidence="1">
    <location>
        <begin position="561"/>
        <end position="578"/>
    </location>
</feature>
<proteinExistence type="predicted"/>
<feature type="compositionally biased region" description="Basic and acidic residues" evidence="1">
    <location>
        <begin position="852"/>
        <end position="861"/>
    </location>
</feature>
<organism evidence="3 4">
    <name type="scientific">Pisum sativum</name>
    <name type="common">Garden pea</name>
    <name type="synonym">Lathyrus oleraceus</name>
    <dbReference type="NCBI Taxonomy" id="3888"/>
    <lineage>
        <taxon>Eukaryota</taxon>
        <taxon>Viridiplantae</taxon>
        <taxon>Streptophyta</taxon>
        <taxon>Embryophyta</taxon>
        <taxon>Tracheophyta</taxon>
        <taxon>Spermatophyta</taxon>
        <taxon>Magnoliopsida</taxon>
        <taxon>eudicotyledons</taxon>
        <taxon>Gunneridae</taxon>
        <taxon>Pentapetalae</taxon>
        <taxon>rosids</taxon>
        <taxon>fabids</taxon>
        <taxon>Fabales</taxon>
        <taxon>Fabaceae</taxon>
        <taxon>Papilionoideae</taxon>
        <taxon>50 kb inversion clade</taxon>
        <taxon>NPAAA clade</taxon>
        <taxon>Hologalegina</taxon>
        <taxon>IRL clade</taxon>
        <taxon>Fabeae</taxon>
        <taxon>Lathyrus</taxon>
    </lineage>
</organism>
<keyword evidence="2" id="KW-0812">Transmembrane</keyword>
<dbReference type="PANTHER" id="PTHR33870:SF16">
    <property type="entry name" value="PROTEIN, PUTATIVE-RELATED"/>
    <property type="match status" value="1"/>
</dbReference>
<feature type="compositionally biased region" description="Low complexity" evidence="1">
    <location>
        <begin position="548"/>
        <end position="560"/>
    </location>
</feature>
<keyword evidence="4" id="KW-1185">Reference proteome</keyword>
<name>A0A9D4WVP0_PEA</name>
<gene>
    <name evidence="3" type="ORF">KIW84_054573</name>
</gene>
<feature type="compositionally biased region" description="Polar residues" evidence="1">
    <location>
        <begin position="872"/>
        <end position="886"/>
    </location>
</feature>
<dbReference type="EMBL" id="JAMSHJ010000005">
    <property type="protein sequence ID" value="KAI5408784.1"/>
    <property type="molecule type" value="Genomic_DNA"/>
</dbReference>
<keyword evidence="2" id="KW-1133">Transmembrane helix</keyword>
<feature type="compositionally biased region" description="Basic and acidic residues" evidence="1">
    <location>
        <begin position="898"/>
        <end position="907"/>
    </location>
</feature>
<evidence type="ECO:0000313" key="3">
    <source>
        <dbReference type="EMBL" id="KAI5408784.1"/>
    </source>
</evidence>
<dbReference type="AlphaFoldDB" id="A0A9D4WVP0"/>
<feature type="region of interest" description="Disordered" evidence="1">
    <location>
        <begin position="708"/>
        <end position="774"/>
    </location>
</feature>
<keyword evidence="2" id="KW-0472">Membrane</keyword>
<dbReference type="Proteomes" id="UP001058974">
    <property type="component" value="Chromosome 5"/>
</dbReference>
<dbReference type="Gramene" id="Psat5g160800.1">
    <property type="protein sequence ID" value="Psat5g160800.1.cds"/>
    <property type="gene ID" value="Psat5g160800"/>
</dbReference>
<evidence type="ECO:0000313" key="4">
    <source>
        <dbReference type="Proteomes" id="UP001058974"/>
    </source>
</evidence>
<feature type="compositionally biased region" description="Basic and acidic residues" evidence="1">
    <location>
        <begin position="940"/>
        <end position="954"/>
    </location>
</feature>
<evidence type="ECO:0000256" key="1">
    <source>
        <dbReference type="SAM" id="MobiDB-lite"/>
    </source>
</evidence>
<accession>A0A9D4WVP0</accession>
<dbReference type="PANTHER" id="PTHR33870">
    <property type="entry name" value="CARDIOMYOPATHY-ASSOCIATED PROTEIN"/>
    <property type="match status" value="1"/>
</dbReference>
<sequence length="954" mass="107938">MGLKNNAKDIQLRLLRMFHVSVDSSYKFLHRHPIFSCLLLVFSIFYIFLSYIYTFLGYMSPFLICGAIFLRIFWSSEKTQLRYAKIGEKKEEEQIKVEPKILPPKIPIPIPIPSIIGRHEQILFKYPSQNATSRRRNFRERKWDVYGGLEEKAKDLSEVFQNEYTNKRHIGPFKRGESSLYYGLSSGRRTHHAVKRSLRPEPSMADLVECGDTEMEIEKMEDEEDEEDVKNTIEWTENDQKNLMDVGNSEIERNKRLENLIARRRASKLLKLQVENGLVDKKSMTPSSMKPLVVNRESCDIDDLEMPGSAPSVMPRSPYDIPYDPYEEKPNLTSGGFLKDFQKDVLFSRHESFSLGSNLSSEMKHDYGTRESHSFHGRKVSDKHSFSRFRRLPDKGNHDWLIEQLIDNGGAEERIREPKPLNKGKETKLENDEKCKTHIDDTKTMSFQSGESGSTVPNISHIETKTVSQKPVTGLASRFSKSHERLLSLPVSFTDTKTTHESMCDIVPSPVDKRQETMFSSDRRLCHTPTYSIASDLQVEVSEVGSPSSTVDDNGDTNSSSDRDRDSMLYDGDIDRDISSGSEDLWGASFHGKGGVKTEENNNGEDTNNSLKEVASPISLRQIDEEDVADVSSYSSRDEGPDDTPTCCVVNTDHNVFGNYSKFSRGNSSYDTISQNQLIGSPMDQISEEISINESHVVNGVNNLARTEQGNRENSTSSEDPGNSPPVVRQESLDEGSNESISSSPRSVLPDKTVSDEAASPSFNQQMDIDTPRSIVEDIGTPRSIVEDMTQETLNEDEHSHDNMAQSIQTLVDEITDESHDVDFNHFQEQTNNMESSIDESNIPRNTNDEEIERKEQRDELTNGESSEENSSHQINQEATSESIKQINMMETMDEEESKVLADDKVPSTEVVEEDKNEPLAVANGNINEEFPQPQVIDSTVRDKETTEGHTEDS</sequence>
<feature type="transmembrane region" description="Helical" evidence="2">
    <location>
        <begin position="34"/>
        <end position="52"/>
    </location>
</feature>
<evidence type="ECO:0008006" key="5">
    <source>
        <dbReference type="Google" id="ProtNLM"/>
    </source>
</evidence>
<feature type="compositionally biased region" description="Polar residues" evidence="1">
    <location>
        <begin position="708"/>
        <end position="721"/>
    </location>
</feature>
<feature type="region of interest" description="Disordered" evidence="1">
    <location>
        <begin position="825"/>
        <end position="954"/>
    </location>
</feature>